<evidence type="ECO:0000256" key="7">
    <source>
        <dbReference type="SAM" id="Phobius"/>
    </source>
</evidence>
<feature type="domain" description="Histidine kinase" evidence="8">
    <location>
        <begin position="204"/>
        <end position="417"/>
    </location>
</feature>
<feature type="transmembrane region" description="Helical" evidence="7">
    <location>
        <begin position="163"/>
        <end position="184"/>
    </location>
</feature>
<dbReference type="AlphaFoldDB" id="A0A1U7J528"/>
<evidence type="ECO:0000256" key="5">
    <source>
        <dbReference type="ARBA" id="ARBA00022777"/>
    </source>
</evidence>
<reference evidence="9 10" key="1">
    <citation type="submission" date="2016-11" db="EMBL/GenBank/DDBJ databases">
        <title>Draft Genome Sequences of Nine Cyanobacterial Strains from Diverse Habitats.</title>
        <authorList>
            <person name="Zhu T."/>
            <person name="Hou S."/>
            <person name="Lu X."/>
            <person name="Hess W.R."/>
        </authorList>
    </citation>
    <scope>NUCLEOTIDE SEQUENCE [LARGE SCALE GENOMIC DNA]</scope>
    <source>
        <strain evidence="9 10">NIES-30</strain>
    </source>
</reference>
<evidence type="ECO:0000256" key="4">
    <source>
        <dbReference type="ARBA" id="ARBA00022679"/>
    </source>
</evidence>
<dbReference type="EMBL" id="MRCG01000008">
    <property type="protein sequence ID" value="OKH47795.1"/>
    <property type="molecule type" value="Genomic_DNA"/>
</dbReference>
<dbReference type="Gene3D" id="3.30.565.10">
    <property type="entry name" value="Histidine kinase-like ATPase, C-terminal domain"/>
    <property type="match status" value="1"/>
</dbReference>
<evidence type="ECO:0000256" key="2">
    <source>
        <dbReference type="ARBA" id="ARBA00012438"/>
    </source>
</evidence>
<keyword evidence="7" id="KW-1133">Transmembrane helix</keyword>
<name>A0A1U7J528_9CYAN</name>
<evidence type="ECO:0000313" key="9">
    <source>
        <dbReference type="EMBL" id="OKH47795.1"/>
    </source>
</evidence>
<evidence type="ECO:0000256" key="3">
    <source>
        <dbReference type="ARBA" id="ARBA00022553"/>
    </source>
</evidence>
<keyword evidence="4" id="KW-0808">Transferase</keyword>
<evidence type="ECO:0000259" key="8">
    <source>
        <dbReference type="PROSITE" id="PS50109"/>
    </source>
</evidence>
<dbReference type="InterPro" id="IPR004358">
    <property type="entry name" value="Sig_transdc_His_kin-like_C"/>
</dbReference>
<dbReference type="InterPro" id="IPR005467">
    <property type="entry name" value="His_kinase_dom"/>
</dbReference>
<dbReference type="GO" id="GO:0000155">
    <property type="term" value="F:phosphorelay sensor kinase activity"/>
    <property type="evidence" value="ECO:0007669"/>
    <property type="project" value="InterPro"/>
</dbReference>
<keyword evidence="5" id="KW-0418">Kinase</keyword>
<dbReference type="CDD" id="cd00075">
    <property type="entry name" value="HATPase"/>
    <property type="match status" value="1"/>
</dbReference>
<comment type="caution">
    <text evidence="9">The sequence shown here is derived from an EMBL/GenBank/DDBJ whole genome shotgun (WGS) entry which is preliminary data.</text>
</comment>
<dbReference type="InterPro" id="IPR003661">
    <property type="entry name" value="HisK_dim/P_dom"/>
</dbReference>
<dbReference type="CDD" id="cd00082">
    <property type="entry name" value="HisKA"/>
    <property type="match status" value="1"/>
</dbReference>
<comment type="catalytic activity">
    <reaction evidence="1">
        <text>ATP + protein L-histidine = ADP + protein N-phospho-L-histidine.</text>
        <dbReference type="EC" id="2.7.13.3"/>
    </reaction>
</comment>
<dbReference type="PANTHER" id="PTHR43711">
    <property type="entry name" value="TWO-COMPONENT HISTIDINE KINASE"/>
    <property type="match status" value="1"/>
</dbReference>
<dbReference type="PRINTS" id="PR00344">
    <property type="entry name" value="BCTRLSENSOR"/>
</dbReference>
<dbReference type="PROSITE" id="PS50109">
    <property type="entry name" value="HIS_KIN"/>
    <property type="match status" value="1"/>
</dbReference>
<keyword evidence="6" id="KW-0902">Two-component regulatory system</keyword>
<dbReference type="SMART" id="SM00388">
    <property type="entry name" value="HisKA"/>
    <property type="match status" value="1"/>
</dbReference>
<keyword evidence="3" id="KW-0597">Phosphoprotein</keyword>
<keyword evidence="7" id="KW-0472">Membrane</keyword>
<accession>A0A1U7J528</accession>
<keyword evidence="10" id="KW-1185">Reference proteome</keyword>
<protein>
    <recommendedName>
        <fullName evidence="2">histidine kinase</fullName>
        <ecNumber evidence="2">2.7.13.3</ecNumber>
    </recommendedName>
</protein>
<evidence type="ECO:0000256" key="6">
    <source>
        <dbReference type="ARBA" id="ARBA00023012"/>
    </source>
</evidence>
<feature type="transmembrane region" description="Helical" evidence="7">
    <location>
        <begin position="12"/>
        <end position="31"/>
    </location>
</feature>
<dbReference type="Pfam" id="PF00512">
    <property type="entry name" value="HisKA"/>
    <property type="match status" value="1"/>
</dbReference>
<dbReference type="SMART" id="SM00387">
    <property type="entry name" value="HATPase_c"/>
    <property type="match status" value="1"/>
</dbReference>
<dbReference type="SUPFAM" id="SSF47384">
    <property type="entry name" value="Homodimeric domain of signal transducing histidine kinase"/>
    <property type="match status" value="1"/>
</dbReference>
<dbReference type="Proteomes" id="UP000185557">
    <property type="component" value="Unassembled WGS sequence"/>
</dbReference>
<dbReference type="InterPro" id="IPR003594">
    <property type="entry name" value="HATPase_dom"/>
</dbReference>
<dbReference type="Pfam" id="PF02518">
    <property type="entry name" value="HATPase_c"/>
    <property type="match status" value="1"/>
</dbReference>
<dbReference type="RefSeq" id="WP_073608755.1">
    <property type="nucleotide sequence ID" value="NZ_MRCG01000008.1"/>
</dbReference>
<dbReference type="PANTHER" id="PTHR43711:SF1">
    <property type="entry name" value="HISTIDINE KINASE 1"/>
    <property type="match status" value="1"/>
</dbReference>
<proteinExistence type="predicted"/>
<dbReference type="OrthoDB" id="9813151at2"/>
<dbReference type="InterPro" id="IPR050736">
    <property type="entry name" value="Sensor_HK_Regulatory"/>
</dbReference>
<dbReference type="EC" id="2.7.13.3" evidence="2"/>
<dbReference type="STRING" id="549789.NIES30_12510"/>
<evidence type="ECO:0000313" key="10">
    <source>
        <dbReference type="Proteomes" id="UP000185557"/>
    </source>
</evidence>
<dbReference type="FunFam" id="3.30.565.10:FF:000006">
    <property type="entry name" value="Sensor histidine kinase WalK"/>
    <property type="match status" value="1"/>
</dbReference>
<evidence type="ECO:0000256" key="1">
    <source>
        <dbReference type="ARBA" id="ARBA00000085"/>
    </source>
</evidence>
<dbReference type="InterPro" id="IPR036890">
    <property type="entry name" value="HATPase_C_sf"/>
</dbReference>
<dbReference type="SUPFAM" id="SSF55874">
    <property type="entry name" value="ATPase domain of HSP90 chaperone/DNA topoisomerase II/histidine kinase"/>
    <property type="match status" value="1"/>
</dbReference>
<sequence length="437" mass="48200">MFTRSRKHLTQWLMLTMGSVFVVFGGLLYVIEVERELNKLDQQLYREAELMISSGGADSSPNPTYPVQFQIKTVPLLGGSTLSITSDLVYARWYDTNNHLLMFFGPLSGDQRNIQPGYKTLIYEGQRLRQMTVPIESAGQTLGHLELATTLVPVETALNQVRLVLSLGLPVGVGLIGLLSWWFAGQVMRPIQLSYQRLEQFSADASHELRTPMATILRQAELGLMTASPQEQVARLQHIAGLAQSMGQLINSLLVLVTADRWSGTQRCNLTLLVKEIAREYQTQAKAKGLWWRLELPQAPLWVNGDANLLRQAIANLLSNACRYTATGGEVALSLSHRLDRIMITVQDSGIGIPAADLPRVFDRFYRVDKARSRETGGFGLGLAIAQQIIQAHQGKLTVVSTENQGSTFTITLPLLLSASDRGQPAPPQTSGYKAGC</sequence>
<keyword evidence="7" id="KW-0812">Transmembrane</keyword>
<gene>
    <name evidence="9" type="ORF">NIES30_12510</name>
</gene>
<dbReference type="Gene3D" id="1.10.287.130">
    <property type="match status" value="1"/>
</dbReference>
<dbReference type="InterPro" id="IPR036097">
    <property type="entry name" value="HisK_dim/P_sf"/>
</dbReference>
<organism evidence="9 10">
    <name type="scientific">Phormidium tenue NIES-30</name>
    <dbReference type="NCBI Taxonomy" id="549789"/>
    <lineage>
        <taxon>Bacteria</taxon>
        <taxon>Bacillati</taxon>
        <taxon>Cyanobacteriota</taxon>
        <taxon>Cyanophyceae</taxon>
        <taxon>Oscillatoriophycideae</taxon>
        <taxon>Oscillatoriales</taxon>
        <taxon>Oscillatoriaceae</taxon>
        <taxon>Phormidium</taxon>
    </lineage>
</organism>